<keyword evidence="2" id="KW-0547">Nucleotide-binding</keyword>
<evidence type="ECO:0000256" key="1">
    <source>
        <dbReference type="ARBA" id="ARBA00009776"/>
    </source>
</evidence>
<dbReference type="Proteomes" id="UP000179115">
    <property type="component" value="Unassembled WGS sequence"/>
</dbReference>
<dbReference type="GO" id="GO:0004798">
    <property type="term" value="F:dTMP kinase activity"/>
    <property type="evidence" value="ECO:0007669"/>
    <property type="project" value="TreeGrafter"/>
</dbReference>
<protein>
    <recommendedName>
        <fullName evidence="4">Thymidylate kinase-like domain-containing protein</fullName>
    </recommendedName>
</protein>
<dbReference type="GO" id="GO:0005524">
    <property type="term" value="F:ATP binding"/>
    <property type="evidence" value="ECO:0007669"/>
    <property type="project" value="UniProtKB-KW"/>
</dbReference>
<gene>
    <name evidence="5" type="ORF">A3A35_00330</name>
</gene>
<evidence type="ECO:0000256" key="3">
    <source>
        <dbReference type="ARBA" id="ARBA00022840"/>
    </source>
</evidence>
<name>A0A1F6ED73_9BACT</name>
<reference evidence="5 6" key="1">
    <citation type="journal article" date="2016" name="Nat. Commun.">
        <title>Thousands of microbial genomes shed light on interconnected biogeochemical processes in an aquifer system.</title>
        <authorList>
            <person name="Anantharaman K."/>
            <person name="Brown C.T."/>
            <person name="Hug L.A."/>
            <person name="Sharon I."/>
            <person name="Castelle C.J."/>
            <person name="Probst A.J."/>
            <person name="Thomas B.C."/>
            <person name="Singh A."/>
            <person name="Wilkins M.J."/>
            <person name="Karaoz U."/>
            <person name="Brodie E.L."/>
            <person name="Williams K.H."/>
            <person name="Hubbard S.S."/>
            <person name="Banfield J.F."/>
        </authorList>
    </citation>
    <scope>NUCLEOTIDE SEQUENCE [LARGE SCALE GENOMIC DNA]</scope>
</reference>
<dbReference type="GO" id="GO:0006233">
    <property type="term" value="P:dTDP biosynthetic process"/>
    <property type="evidence" value="ECO:0007669"/>
    <property type="project" value="TreeGrafter"/>
</dbReference>
<sequence>MKKGSLIVIEGSDGAGKKTQAKALVKELSKKHRVAYFDFPRYRESLAGALVGRALAGEFGDFVAMFPEIASLPYILDRVSAIPKITKALSRGVVVCNRYTPSNAAYQSAKFSSGRKRSAFIKWLEKLEYRELGIPRPSLVIYLHVLLAVSQKFIAEKKKRPYLNNTKWRKDYHERNPSLQRAAIRQYRSLAATRPDWIEITCAPRGKMRSVESIRKEIRQAVSRRLKL</sequence>
<dbReference type="InterPro" id="IPR027417">
    <property type="entry name" value="P-loop_NTPase"/>
</dbReference>
<organism evidence="5 6">
    <name type="scientific">Candidatus Kaiserbacteria bacterium RIFCSPLOWO2_01_FULL_51_21</name>
    <dbReference type="NCBI Taxonomy" id="1798508"/>
    <lineage>
        <taxon>Bacteria</taxon>
        <taxon>Candidatus Kaiseribacteriota</taxon>
    </lineage>
</organism>
<proteinExistence type="inferred from homology"/>
<dbReference type="GO" id="GO:0006235">
    <property type="term" value="P:dTTP biosynthetic process"/>
    <property type="evidence" value="ECO:0007669"/>
    <property type="project" value="TreeGrafter"/>
</dbReference>
<evidence type="ECO:0000256" key="2">
    <source>
        <dbReference type="ARBA" id="ARBA00022741"/>
    </source>
</evidence>
<evidence type="ECO:0000313" key="5">
    <source>
        <dbReference type="EMBL" id="OGG71609.1"/>
    </source>
</evidence>
<accession>A0A1F6ED73</accession>
<dbReference type="GO" id="GO:0005737">
    <property type="term" value="C:cytoplasm"/>
    <property type="evidence" value="ECO:0007669"/>
    <property type="project" value="TreeGrafter"/>
</dbReference>
<dbReference type="InterPro" id="IPR039430">
    <property type="entry name" value="Thymidylate_kin-like_dom"/>
</dbReference>
<evidence type="ECO:0000313" key="6">
    <source>
        <dbReference type="Proteomes" id="UP000179115"/>
    </source>
</evidence>
<comment type="caution">
    <text evidence="5">The sequence shown here is derived from an EMBL/GenBank/DDBJ whole genome shotgun (WGS) entry which is preliminary data.</text>
</comment>
<dbReference type="STRING" id="1798508.A3A35_00330"/>
<dbReference type="EMBL" id="MFLV01000011">
    <property type="protein sequence ID" value="OGG71609.1"/>
    <property type="molecule type" value="Genomic_DNA"/>
</dbReference>
<dbReference type="Gene3D" id="3.40.50.300">
    <property type="entry name" value="P-loop containing nucleotide triphosphate hydrolases"/>
    <property type="match status" value="1"/>
</dbReference>
<dbReference type="Pfam" id="PF02223">
    <property type="entry name" value="Thymidylate_kin"/>
    <property type="match status" value="1"/>
</dbReference>
<feature type="domain" description="Thymidylate kinase-like" evidence="4">
    <location>
        <begin position="9"/>
        <end position="176"/>
    </location>
</feature>
<dbReference type="SUPFAM" id="SSF52540">
    <property type="entry name" value="P-loop containing nucleoside triphosphate hydrolases"/>
    <property type="match status" value="1"/>
</dbReference>
<dbReference type="AlphaFoldDB" id="A0A1F6ED73"/>
<dbReference type="CDD" id="cd01672">
    <property type="entry name" value="TMPK"/>
    <property type="match status" value="1"/>
</dbReference>
<keyword evidence="3" id="KW-0067">ATP-binding</keyword>
<dbReference type="GO" id="GO:0006227">
    <property type="term" value="P:dUDP biosynthetic process"/>
    <property type="evidence" value="ECO:0007669"/>
    <property type="project" value="TreeGrafter"/>
</dbReference>
<evidence type="ECO:0000259" key="4">
    <source>
        <dbReference type="Pfam" id="PF02223"/>
    </source>
</evidence>
<comment type="similarity">
    <text evidence="1">Belongs to the thymidylate kinase family.</text>
</comment>
<dbReference type="PANTHER" id="PTHR10344">
    <property type="entry name" value="THYMIDYLATE KINASE"/>
    <property type="match status" value="1"/>
</dbReference>
<dbReference type="PANTHER" id="PTHR10344:SF4">
    <property type="entry name" value="UMP-CMP KINASE 2, MITOCHONDRIAL"/>
    <property type="match status" value="1"/>
</dbReference>